<dbReference type="AlphaFoldDB" id="A0A5N6DRP9"/>
<sequence length="89" mass="10137">MLFPCFFCLINILHTLNSLRHEIICKGASLQLRESLSIIGGIFLTPSSLFFSLFFSILFLQCLISTQSGENTKVLQSLRVRRVITKCRI</sequence>
<dbReference type="EMBL" id="ML734954">
    <property type="protein sequence ID" value="KAB8207841.1"/>
    <property type="molecule type" value="Genomic_DNA"/>
</dbReference>
<keyword evidence="1" id="KW-0812">Transmembrane</keyword>
<gene>
    <name evidence="2" type="ORF">BDV34DRAFT_60044</name>
</gene>
<dbReference type="Proteomes" id="UP000326532">
    <property type="component" value="Unassembled WGS sequence"/>
</dbReference>
<keyword evidence="3" id="KW-1185">Reference proteome</keyword>
<name>A0A5N6DRP9_ASPPA</name>
<accession>A0A5N6DRP9</accession>
<evidence type="ECO:0000313" key="2">
    <source>
        <dbReference type="EMBL" id="KAB8207841.1"/>
    </source>
</evidence>
<evidence type="ECO:0000313" key="3">
    <source>
        <dbReference type="Proteomes" id="UP000326532"/>
    </source>
</evidence>
<dbReference type="VEuPathDB" id="FungiDB:BDV34DRAFT_60044"/>
<feature type="transmembrane region" description="Helical" evidence="1">
    <location>
        <begin position="36"/>
        <end position="60"/>
    </location>
</feature>
<protein>
    <submittedName>
        <fullName evidence="2">Uncharacterized protein</fullName>
    </submittedName>
</protein>
<proteinExistence type="predicted"/>
<organism evidence="2 3">
    <name type="scientific">Aspergillus parasiticus</name>
    <dbReference type="NCBI Taxonomy" id="5067"/>
    <lineage>
        <taxon>Eukaryota</taxon>
        <taxon>Fungi</taxon>
        <taxon>Dikarya</taxon>
        <taxon>Ascomycota</taxon>
        <taxon>Pezizomycotina</taxon>
        <taxon>Eurotiomycetes</taxon>
        <taxon>Eurotiomycetidae</taxon>
        <taxon>Eurotiales</taxon>
        <taxon>Aspergillaceae</taxon>
        <taxon>Aspergillus</taxon>
        <taxon>Aspergillus subgen. Circumdati</taxon>
    </lineage>
</organism>
<evidence type="ECO:0000256" key="1">
    <source>
        <dbReference type="SAM" id="Phobius"/>
    </source>
</evidence>
<keyword evidence="1" id="KW-0472">Membrane</keyword>
<keyword evidence="1" id="KW-1133">Transmembrane helix</keyword>
<reference evidence="2 3" key="1">
    <citation type="submission" date="2019-04" db="EMBL/GenBank/DDBJ databases">
        <title>Fungal friends and foes A comparative genomics study of 23 Aspergillus species from section Flavi.</title>
        <authorList>
            <consortium name="DOE Joint Genome Institute"/>
            <person name="Kjaerbolling I."/>
            <person name="Vesth T.C."/>
            <person name="Frisvad J.C."/>
            <person name="Nybo J.L."/>
            <person name="Theobald S."/>
            <person name="Kildgaard S."/>
            <person name="Petersen T.I."/>
            <person name="Kuo A."/>
            <person name="Sato A."/>
            <person name="Lyhne E.K."/>
            <person name="Kogle M.E."/>
            <person name="Wiebenga A."/>
            <person name="Kun R.S."/>
            <person name="Lubbers R.J."/>
            <person name="Makela M.R."/>
            <person name="Barry K."/>
            <person name="Chovatia M."/>
            <person name="Clum A."/>
            <person name="Daum C."/>
            <person name="Haridas S."/>
            <person name="He G."/>
            <person name="LaButti K."/>
            <person name="Lipzen A."/>
            <person name="Mondo S."/>
            <person name="Pangilinan J."/>
            <person name="Riley R."/>
            <person name="Salamov A."/>
            <person name="Simmons B.A."/>
            <person name="Magnuson J.K."/>
            <person name="Henrissat B."/>
            <person name="Mortensen U.H."/>
            <person name="Larsen T.O."/>
            <person name="De vries R.P."/>
            <person name="Grigoriev I.V."/>
            <person name="Machida M."/>
            <person name="Baker S.E."/>
            <person name="Andersen M.R."/>
        </authorList>
    </citation>
    <scope>NUCLEOTIDE SEQUENCE [LARGE SCALE GENOMIC DNA]</scope>
    <source>
        <strain evidence="2 3">CBS 117618</strain>
    </source>
</reference>